<evidence type="ECO:0000256" key="9">
    <source>
        <dbReference type="ARBA" id="ARBA00023224"/>
    </source>
</evidence>
<comment type="subcellular location">
    <subcellularLocation>
        <location evidence="1">Membrane</location>
        <topology evidence="1">Multi-pass membrane protein</topology>
    </subcellularLocation>
</comment>
<protein>
    <recommendedName>
        <fullName evidence="14">STE3-domain-containing protein</fullName>
    </recommendedName>
</protein>
<evidence type="ECO:0000256" key="4">
    <source>
        <dbReference type="ARBA" id="ARBA00022692"/>
    </source>
</evidence>
<evidence type="ECO:0000256" key="8">
    <source>
        <dbReference type="ARBA" id="ARBA00023170"/>
    </source>
</evidence>
<keyword evidence="9" id="KW-0807">Transducer</keyword>
<feature type="transmembrane region" description="Helical" evidence="11">
    <location>
        <begin position="35"/>
        <end position="55"/>
    </location>
</feature>
<evidence type="ECO:0000256" key="11">
    <source>
        <dbReference type="SAM" id="Phobius"/>
    </source>
</evidence>
<proteinExistence type="inferred from homology"/>
<evidence type="ECO:0000256" key="5">
    <source>
        <dbReference type="ARBA" id="ARBA00022989"/>
    </source>
</evidence>
<dbReference type="GO" id="GO:0005886">
    <property type="term" value="C:plasma membrane"/>
    <property type="evidence" value="ECO:0007669"/>
    <property type="project" value="TreeGrafter"/>
</dbReference>
<feature type="transmembrane region" description="Helical" evidence="11">
    <location>
        <begin position="6"/>
        <end position="23"/>
    </location>
</feature>
<evidence type="ECO:0000313" key="12">
    <source>
        <dbReference type="EMBL" id="PFH48841.1"/>
    </source>
</evidence>
<dbReference type="STRING" id="703135.A0A2A9NKJ9"/>
<evidence type="ECO:0000256" key="10">
    <source>
        <dbReference type="SAM" id="MobiDB-lite"/>
    </source>
</evidence>
<dbReference type="PANTHER" id="PTHR28097:SF1">
    <property type="entry name" value="PHEROMONE A FACTOR RECEPTOR"/>
    <property type="match status" value="1"/>
</dbReference>
<dbReference type="EMBL" id="KZ302048">
    <property type="protein sequence ID" value="PFH48841.1"/>
    <property type="molecule type" value="Genomic_DNA"/>
</dbReference>
<feature type="transmembrane region" description="Helical" evidence="11">
    <location>
        <begin position="111"/>
        <end position="131"/>
    </location>
</feature>
<evidence type="ECO:0000256" key="2">
    <source>
        <dbReference type="ARBA" id="ARBA00011085"/>
    </source>
</evidence>
<gene>
    <name evidence="12" type="ORF">AMATHDRAFT_179768</name>
</gene>
<keyword evidence="8" id="KW-0675">Receptor</keyword>
<dbReference type="PRINTS" id="PR00899">
    <property type="entry name" value="GPCRSTE3"/>
</dbReference>
<feature type="transmembrane region" description="Helical" evidence="11">
    <location>
        <begin position="202"/>
        <end position="226"/>
    </location>
</feature>
<evidence type="ECO:0000256" key="7">
    <source>
        <dbReference type="ARBA" id="ARBA00023136"/>
    </source>
</evidence>
<feature type="transmembrane region" description="Helical" evidence="11">
    <location>
        <begin position="261"/>
        <end position="284"/>
    </location>
</feature>
<keyword evidence="4 11" id="KW-0812">Transmembrane</keyword>
<organism evidence="12 13">
    <name type="scientific">Amanita thiersii Skay4041</name>
    <dbReference type="NCBI Taxonomy" id="703135"/>
    <lineage>
        <taxon>Eukaryota</taxon>
        <taxon>Fungi</taxon>
        <taxon>Dikarya</taxon>
        <taxon>Basidiomycota</taxon>
        <taxon>Agaricomycotina</taxon>
        <taxon>Agaricomycetes</taxon>
        <taxon>Agaricomycetidae</taxon>
        <taxon>Agaricales</taxon>
        <taxon>Pluteineae</taxon>
        <taxon>Amanitaceae</taxon>
        <taxon>Amanita</taxon>
    </lineage>
</organism>
<keyword evidence="6" id="KW-0297">G-protein coupled receptor</keyword>
<evidence type="ECO:0000313" key="13">
    <source>
        <dbReference type="Proteomes" id="UP000242287"/>
    </source>
</evidence>
<dbReference type="InterPro" id="IPR001499">
    <property type="entry name" value="GPCR_STE3"/>
</dbReference>
<reference evidence="12 13" key="1">
    <citation type="submission" date="2014-02" db="EMBL/GenBank/DDBJ databases">
        <title>Transposable element dynamics among asymbiotic and ectomycorrhizal Amanita fungi.</title>
        <authorList>
            <consortium name="DOE Joint Genome Institute"/>
            <person name="Hess J."/>
            <person name="Skrede I."/>
            <person name="Wolfe B."/>
            <person name="LaButti K."/>
            <person name="Ohm R.A."/>
            <person name="Grigoriev I.V."/>
            <person name="Pringle A."/>
        </authorList>
    </citation>
    <scope>NUCLEOTIDE SEQUENCE [LARGE SCALE GENOMIC DNA]</scope>
    <source>
        <strain evidence="12 13">SKay4041</strain>
    </source>
</reference>
<evidence type="ECO:0000256" key="1">
    <source>
        <dbReference type="ARBA" id="ARBA00004141"/>
    </source>
</evidence>
<feature type="transmembrane region" description="Helical" evidence="11">
    <location>
        <begin position="156"/>
        <end position="181"/>
    </location>
</feature>
<dbReference type="Pfam" id="PF02076">
    <property type="entry name" value="STE3"/>
    <property type="match status" value="1"/>
</dbReference>
<evidence type="ECO:0000256" key="3">
    <source>
        <dbReference type="ARBA" id="ARBA00022507"/>
    </source>
</evidence>
<feature type="region of interest" description="Disordered" evidence="10">
    <location>
        <begin position="388"/>
        <end position="430"/>
    </location>
</feature>
<evidence type="ECO:0000256" key="6">
    <source>
        <dbReference type="ARBA" id="ARBA00023040"/>
    </source>
</evidence>
<comment type="similarity">
    <text evidence="2">Belongs to the G-protein coupled receptor 4 family.</text>
</comment>
<dbReference type="CDD" id="cd14966">
    <property type="entry name" value="7tmD_STE3"/>
    <property type="match status" value="1"/>
</dbReference>
<dbReference type="PANTHER" id="PTHR28097">
    <property type="entry name" value="PHEROMONE A FACTOR RECEPTOR"/>
    <property type="match status" value="1"/>
</dbReference>
<keyword evidence="3" id="KW-0589">Pheromone response</keyword>
<keyword evidence="7 11" id="KW-0472">Membrane</keyword>
<keyword evidence="5 11" id="KW-1133">Transmembrane helix</keyword>
<dbReference type="PRINTS" id="PR00900">
    <property type="entry name" value="PHEROMONEAR"/>
</dbReference>
<dbReference type="InterPro" id="IPR001546">
    <property type="entry name" value="GPCR_Pheromne_A_rcpt"/>
</dbReference>
<keyword evidence="13" id="KW-1185">Reference proteome</keyword>
<dbReference type="OrthoDB" id="2874149at2759"/>
<sequence length="479" mass="54810">MRHTELPLFAFLTAVLVIIPLPWHWRDRNVATVALILWLFVVDVIYGVNAVVWAGNVQDPAPVWCDISTKLVVGASYALPLCTLCICKHLEAVSSTRKTSYDIKDRHRRMIFESIMCFGLPCIFMTLHYVVQGHRYDIFEDFGCQPAFYISLPAVFIVWFPQLLFSLITLIYAAIAFLHFMQRRMTFGVHLQDSKYALTPSRYLRLIAMSLTETVWGTTLTSYNLYNNIYPGLRPWTNWAGVHSNFSQVAFYPAVSLPPQVFSAMMFLWWAMPASSFIFFIFGLDEEALREYGKVWMLFRRYIFRVKDEEKGGPKLSGILPRFRGPRPLQLVEHRMEKARTLPPAPYITSPIMAPKSPTTALQDDERQFTNFTLSHYQRSTADSIHILNDDATPKGSHNNASEVSLARSESTSHSRARSHSSARRSSYWRDNLPPSPVHYPPFCSPTICPIPELTNSQPHPQNVILVTIHRQASTDDVV</sequence>
<dbReference type="GO" id="GO:0000750">
    <property type="term" value="P:pheromone-dependent signal transduction involved in conjugation with cellular fusion"/>
    <property type="evidence" value="ECO:0007669"/>
    <property type="project" value="TreeGrafter"/>
</dbReference>
<name>A0A2A9NKJ9_9AGAR</name>
<dbReference type="AlphaFoldDB" id="A0A2A9NKJ9"/>
<dbReference type="Proteomes" id="UP000242287">
    <property type="component" value="Unassembled WGS sequence"/>
</dbReference>
<accession>A0A2A9NKJ9</accession>
<evidence type="ECO:0008006" key="14">
    <source>
        <dbReference type="Google" id="ProtNLM"/>
    </source>
</evidence>
<dbReference type="GO" id="GO:0004933">
    <property type="term" value="F:mating-type a-factor pheromone receptor activity"/>
    <property type="evidence" value="ECO:0007669"/>
    <property type="project" value="InterPro"/>
</dbReference>